<sequence length="195" mass="20636">MVDKSRGFCLYHKNGSILRVVEEESEMQSIFSKVLGAFEQEQRKRYGGNGGNGGNDSTEGIARNESLSATATATATAASGNLALEPASSSAAPARVSPDSINTVDDPMTAATNANNRANATKQASGESSKEKASSSSPPPPPSTRRSRRQSSKRGGVGNNNGDEGLVSLTYSYGSMDWDAIEMCWKPNRGKRKKL</sequence>
<dbReference type="EMBL" id="CAKOGP040000668">
    <property type="protein sequence ID" value="CAJ1937636.1"/>
    <property type="molecule type" value="Genomic_DNA"/>
</dbReference>
<protein>
    <submittedName>
        <fullName evidence="2">Uncharacterized protein</fullName>
    </submittedName>
</protein>
<feature type="compositionally biased region" description="Low complexity" evidence="1">
    <location>
        <begin position="85"/>
        <end position="100"/>
    </location>
</feature>
<feature type="region of interest" description="Disordered" evidence="1">
    <location>
        <begin position="44"/>
        <end position="72"/>
    </location>
</feature>
<accession>A0AAD2CNS0</accession>
<reference evidence="2" key="1">
    <citation type="submission" date="2023-08" db="EMBL/GenBank/DDBJ databases">
        <authorList>
            <person name="Audoor S."/>
            <person name="Bilcke G."/>
        </authorList>
    </citation>
    <scope>NUCLEOTIDE SEQUENCE</scope>
</reference>
<feature type="region of interest" description="Disordered" evidence="1">
    <location>
        <begin position="85"/>
        <end position="167"/>
    </location>
</feature>
<feature type="compositionally biased region" description="Low complexity" evidence="1">
    <location>
        <begin position="109"/>
        <end position="127"/>
    </location>
</feature>
<name>A0AAD2CNS0_9STRA</name>
<keyword evidence="3" id="KW-1185">Reference proteome</keyword>
<proteinExistence type="predicted"/>
<evidence type="ECO:0000256" key="1">
    <source>
        <dbReference type="SAM" id="MobiDB-lite"/>
    </source>
</evidence>
<gene>
    <name evidence="2" type="ORF">CYCCA115_LOCUS5743</name>
</gene>
<evidence type="ECO:0000313" key="2">
    <source>
        <dbReference type="EMBL" id="CAJ1937636.1"/>
    </source>
</evidence>
<dbReference type="AlphaFoldDB" id="A0AAD2CNS0"/>
<comment type="caution">
    <text evidence="2">The sequence shown here is derived from an EMBL/GenBank/DDBJ whole genome shotgun (WGS) entry which is preliminary data.</text>
</comment>
<evidence type="ECO:0000313" key="3">
    <source>
        <dbReference type="Proteomes" id="UP001295423"/>
    </source>
</evidence>
<organism evidence="2 3">
    <name type="scientific">Cylindrotheca closterium</name>
    <dbReference type="NCBI Taxonomy" id="2856"/>
    <lineage>
        <taxon>Eukaryota</taxon>
        <taxon>Sar</taxon>
        <taxon>Stramenopiles</taxon>
        <taxon>Ochrophyta</taxon>
        <taxon>Bacillariophyta</taxon>
        <taxon>Bacillariophyceae</taxon>
        <taxon>Bacillariophycidae</taxon>
        <taxon>Bacillariales</taxon>
        <taxon>Bacillariaceae</taxon>
        <taxon>Cylindrotheca</taxon>
    </lineage>
</organism>
<dbReference type="Proteomes" id="UP001295423">
    <property type="component" value="Unassembled WGS sequence"/>
</dbReference>